<reference evidence="3 4" key="1">
    <citation type="journal article" date="2003" name="Nature">
        <title>The genome sequence of the filamentous fungus Neurospora crassa.</title>
        <authorList>
            <person name="Galagan J.E."/>
            <person name="Calvo S.E."/>
            <person name="Borkovich K.A."/>
            <person name="Selker E.U."/>
            <person name="Read N.D."/>
            <person name="Jaffe D."/>
            <person name="FitzHugh W."/>
            <person name="Ma L.J."/>
            <person name="Smirnov S."/>
            <person name="Purcell S."/>
            <person name="Rehman B."/>
            <person name="Elkins T."/>
            <person name="Engels R."/>
            <person name="Wang S."/>
            <person name="Nielsen C.B."/>
            <person name="Butler J."/>
            <person name="Endrizzi M."/>
            <person name="Qui D."/>
            <person name="Ianakiev P."/>
            <person name="Bell-Pedersen D."/>
            <person name="Nelson M.A."/>
            <person name="Werner-Washburne M."/>
            <person name="Selitrennikoff C.P."/>
            <person name="Kinsey J.A."/>
            <person name="Braun E.L."/>
            <person name="Zelter A."/>
            <person name="Schulte U."/>
            <person name="Kothe G.O."/>
            <person name="Jedd G."/>
            <person name="Mewes W."/>
            <person name="Staben C."/>
            <person name="Marcotte E."/>
            <person name="Greenberg D."/>
            <person name="Roy A."/>
            <person name="Foley K."/>
            <person name="Naylor J."/>
            <person name="Stange-Thomann N."/>
            <person name="Barrett R."/>
            <person name="Gnerre S."/>
            <person name="Kamal M."/>
            <person name="Kamvysselis M."/>
            <person name="Mauceli E."/>
            <person name="Bielke C."/>
            <person name="Rudd S."/>
            <person name="Frishman D."/>
            <person name="Krystofova S."/>
            <person name="Rasmussen C."/>
            <person name="Metzenberg R.L."/>
            <person name="Perkins D.D."/>
            <person name="Kroken S."/>
            <person name="Cogoni C."/>
            <person name="Macino G."/>
            <person name="Catcheside D."/>
            <person name="Li W."/>
            <person name="Pratt R.J."/>
            <person name="Osmani S.A."/>
            <person name="DeSouza C.P."/>
            <person name="Glass L."/>
            <person name="Orbach M.J."/>
            <person name="Berglund J.A."/>
            <person name="Voelker R."/>
            <person name="Yarden O."/>
            <person name="Plamann M."/>
            <person name="Seiler S."/>
            <person name="Dunlap J."/>
            <person name="Radford A."/>
            <person name="Aramayo R."/>
            <person name="Natvig D.O."/>
            <person name="Alex L.A."/>
            <person name="Mannhaupt G."/>
            <person name="Ebbole D.J."/>
            <person name="Freitag M."/>
            <person name="Paulsen I."/>
            <person name="Sachs M.S."/>
            <person name="Lander E.S."/>
            <person name="Nusbaum C."/>
            <person name="Birren B."/>
        </authorList>
    </citation>
    <scope>NUCLEOTIDE SEQUENCE [LARGE SCALE GENOMIC DNA]</scope>
    <source>
        <strain evidence="4">ATCC 24698 / 74-OR23-1A / CBS 708.71 / DSM 1257 / FGSC 987</strain>
    </source>
</reference>
<sequence length="439" mass="45986">MIISSLSRKTASLKMDLHPTLRGILAITLAGFALVAHALPQPQPQAQETVAPSPKVWVHVDATTKGVTITPTVTTYRDGDKNTQSAPPPYLTVSKAYSSFKDDGVLATFTSLNPAPTALGISGATDPRGEFLACLPQQSLDEPFCAPKRDAILRPGQGYYITWNTLYFALPNQRVQILLQTANVPDSLSQDSSSSSSSPKPVTPTLPHFSILPADQGFALLPLPRSFLGSSSSHQIIRLNITMAVWASGNYDEDAPTETKQGPLVYVTNGYQSDDVDDDDDNDDGLVGDPGDLSKGKKIAISVPVAIVSLLVLGGLFAFAVWGYRKKGAVPWVGGLFGKRRGGPGGRGGGSGYGVRKSYSERVGGKRGAGAGVSGFEEGMIATRGAGDNKGGGGGGGGGGGVELTDRDSWSPTSPTSARLGGVNVFRAEVERQERARQG</sequence>
<feature type="transmembrane region" description="Helical" evidence="2">
    <location>
        <begin position="299"/>
        <end position="322"/>
    </location>
</feature>
<evidence type="ECO:0000313" key="4">
    <source>
        <dbReference type="Proteomes" id="UP000001805"/>
    </source>
</evidence>
<keyword evidence="2" id="KW-1133">Transmembrane helix</keyword>
<dbReference type="AlphaFoldDB" id="Q7S5T5"/>
<dbReference type="KEGG" id="ncr:NCU09786"/>
<dbReference type="InParanoid" id="Q7S5T5"/>
<accession>Q7S5T5</accession>
<keyword evidence="2" id="KW-0472">Membrane</keyword>
<dbReference type="RefSeq" id="XP_960125.2">
    <property type="nucleotide sequence ID" value="XM_955032.3"/>
</dbReference>
<keyword evidence="4" id="KW-1185">Reference proteome</keyword>
<feature type="region of interest" description="Disordered" evidence="1">
    <location>
        <begin position="383"/>
        <end position="421"/>
    </location>
</feature>
<dbReference type="HOGENOM" id="CLU_645726_0_0_1"/>
<dbReference type="GeneID" id="3876272"/>
<dbReference type="VEuPathDB" id="FungiDB:NCU09786"/>
<organism evidence="3 4">
    <name type="scientific">Neurospora crassa (strain ATCC 24698 / 74-OR23-1A / CBS 708.71 / DSM 1257 / FGSC 987)</name>
    <dbReference type="NCBI Taxonomy" id="367110"/>
    <lineage>
        <taxon>Eukaryota</taxon>
        <taxon>Fungi</taxon>
        <taxon>Dikarya</taxon>
        <taxon>Ascomycota</taxon>
        <taxon>Pezizomycotina</taxon>
        <taxon>Sordariomycetes</taxon>
        <taxon>Sordariomycetidae</taxon>
        <taxon>Sordariales</taxon>
        <taxon>Sordariaceae</taxon>
        <taxon>Neurospora</taxon>
    </lineage>
</organism>
<evidence type="ECO:0000256" key="2">
    <source>
        <dbReference type="SAM" id="Phobius"/>
    </source>
</evidence>
<evidence type="ECO:0000313" key="3">
    <source>
        <dbReference type="EMBL" id="EAA30889.2"/>
    </source>
</evidence>
<name>Q7S5T5_NEUCR</name>
<feature type="region of interest" description="Disordered" evidence="1">
    <location>
        <begin position="269"/>
        <end position="290"/>
    </location>
</feature>
<dbReference type="InterPro" id="IPR028000">
    <property type="entry name" value="Pma1"/>
</dbReference>
<dbReference type="EMBL" id="CM002241">
    <property type="protein sequence ID" value="EAA30889.2"/>
    <property type="molecule type" value="Genomic_DNA"/>
</dbReference>
<feature type="compositionally biased region" description="Acidic residues" evidence="1">
    <location>
        <begin position="274"/>
        <end position="286"/>
    </location>
</feature>
<feature type="compositionally biased region" description="Gly residues" evidence="1">
    <location>
        <begin position="388"/>
        <end position="402"/>
    </location>
</feature>
<protein>
    <submittedName>
        <fullName evidence="3">Uncharacterized protein</fullName>
    </submittedName>
</protein>
<gene>
    <name evidence="3" type="ORF">NCU09786</name>
</gene>
<dbReference type="Proteomes" id="UP000001805">
    <property type="component" value="Chromosome 5, Linkage Group VI"/>
</dbReference>
<keyword evidence="2" id="KW-0812">Transmembrane</keyword>
<feature type="region of interest" description="Disordered" evidence="1">
    <location>
        <begin position="186"/>
        <end position="206"/>
    </location>
</feature>
<dbReference type="OrthoDB" id="4084551at2759"/>
<dbReference type="Pfam" id="PF14610">
    <property type="entry name" value="Psg1"/>
    <property type="match status" value="1"/>
</dbReference>
<dbReference type="PaxDb" id="5141-EFNCRP00000009533"/>
<evidence type="ECO:0000256" key="1">
    <source>
        <dbReference type="SAM" id="MobiDB-lite"/>
    </source>
</evidence>
<proteinExistence type="predicted"/>